<reference evidence="1 2" key="1">
    <citation type="submission" date="2019-12" db="EMBL/GenBank/DDBJ databases">
        <title>Nocardia sp. nov. ET3-3 isolated from soil.</title>
        <authorList>
            <person name="Kanchanasin P."/>
            <person name="Tanasupawat S."/>
            <person name="Yuki M."/>
            <person name="Kudo T."/>
        </authorList>
    </citation>
    <scope>NUCLEOTIDE SEQUENCE [LARGE SCALE GENOMIC DNA]</scope>
    <source>
        <strain evidence="1 2">ET3-3</strain>
    </source>
</reference>
<evidence type="ECO:0000313" key="1">
    <source>
        <dbReference type="EMBL" id="MVU77107.1"/>
    </source>
</evidence>
<sequence length="47" mass="5766">MWPTLETVAERWDWARLRMLLYRTYGHPSIRRRARILAARQLQLLAE</sequence>
<dbReference type="EMBL" id="WRPP01000001">
    <property type="protein sequence ID" value="MVU77107.1"/>
    <property type="molecule type" value="Genomic_DNA"/>
</dbReference>
<evidence type="ECO:0000313" key="2">
    <source>
        <dbReference type="Proteomes" id="UP000466794"/>
    </source>
</evidence>
<dbReference type="Proteomes" id="UP000466794">
    <property type="component" value="Unassembled WGS sequence"/>
</dbReference>
<keyword evidence="2" id="KW-1185">Reference proteome</keyword>
<accession>A0A7K1US06</accession>
<proteinExistence type="predicted"/>
<dbReference type="AlphaFoldDB" id="A0A7K1US06"/>
<dbReference type="RefSeq" id="WP_157386501.1">
    <property type="nucleotide sequence ID" value="NZ_WRPP01000001.1"/>
</dbReference>
<gene>
    <name evidence="1" type="ORF">GPX89_07580</name>
</gene>
<comment type="caution">
    <text evidence="1">The sequence shown here is derived from an EMBL/GenBank/DDBJ whole genome shotgun (WGS) entry which is preliminary data.</text>
</comment>
<name>A0A7K1US06_9NOCA</name>
<protein>
    <submittedName>
        <fullName evidence="1">Uncharacterized protein</fullName>
    </submittedName>
</protein>
<organism evidence="1 2">
    <name type="scientific">Nocardia terrae</name>
    <dbReference type="NCBI Taxonomy" id="2675851"/>
    <lineage>
        <taxon>Bacteria</taxon>
        <taxon>Bacillati</taxon>
        <taxon>Actinomycetota</taxon>
        <taxon>Actinomycetes</taxon>
        <taxon>Mycobacteriales</taxon>
        <taxon>Nocardiaceae</taxon>
        <taxon>Nocardia</taxon>
    </lineage>
</organism>